<dbReference type="GO" id="GO:0016620">
    <property type="term" value="F:oxidoreductase activity, acting on the aldehyde or oxo group of donors, NAD or NADP as acceptor"/>
    <property type="evidence" value="ECO:0007669"/>
    <property type="project" value="InterPro"/>
</dbReference>
<dbReference type="Gene3D" id="3.40.309.10">
    <property type="entry name" value="Aldehyde Dehydrogenase, Chain A, domain 2"/>
    <property type="match status" value="1"/>
</dbReference>
<dbReference type="FunFam" id="3.40.605.10:FF:000007">
    <property type="entry name" value="NAD/NADP-dependent betaine aldehyde dehydrogenase"/>
    <property type="match status" value="1"/>
</dbReference>
<gene>
    <name evidence="6" type="ORF">GA0070618_5278</name>
</gene>
<dbReference type="InterPro" id="IPR015590">
    <property type="entry name" value="Aldehyde_DH_dom"/>
</dbReference>
<dbReference type="PANTHER" id="PTHR11699">
    <property type="entry name" value="ALDEHYDE DEHYDROGENASE-RELATED"/>
    <property type="match status" value="1"/>
</dbReference>
<dbReference type="RefSeq" id="WP_197701645.1">
    <property type="nucleotide sequence ID" value="NZ_LT607413.1"/>
</dbReference>
<dbReference type="Pfam" id="PF00171">
    <property type="entry name" value="Aldedh"/>
    <property type="match status" value="1"/>
</dbReference>
<name>A0A1C4ZI81_MICEC</name>
<dbReference type="PROSITE" id="PS00687">
    <property type="entry name" value="ALDEHYDE_DEHYDR_GLU"/>
    <property type="match status" value="1"/>
</dbReference>
<evidence type="ECO:0000256" key="2">
    <source>
        <dbReference type="ARBA" id="ARBA00023002"/>
    </source>
</evidence>
<dbReference type="InterPro" id="IPR029510">
    <property type="entry name" value="Ald_DH_CS_GLU"/>
</dbReference>
<keyword evidence="2 4" id="KW-0560">Oxidoreductase</keyword>
<evidence type="ECO:0000256" key="3">
    <source>
        <dbReference type="PROSITE-ProRule" id="PRU10007"/>
    </source>
</evidence>
<feature type="domain" description="Aldehyde dehydrogenase" evidence="5">
    <location>
        <begin position="25"/>
        <end position="469"/>
    </location>
</feature>
<feature type="active site" evidence="3">
    <location>
        <position position="248"/>
    </location>
</feature>
<dbReference type="Gene3D" id="3.40.605.10">
    <property type="entry name" value="Aldehyde Dehydrogenase, Chain A, domain 1"/>
    <property type="match status" value="1"/>
</dbReference>
<protein>
    <submittedName>
        <fullName evidence="6">Aldehyde dehydrogenase (NAD+)</fullName>
    </submittedName>
</protein>
<sequence length="476" mass="50241">MNGPLLHWIGGEAVPPTAGGYRSGTNPATGGVGAQVAQGTAADVDLAVRAAHAAAPGWRRIASLERGRILAAIGGRLLADLDALAELESLDTGKPLALAAAEVRGAAEYFEFYAALVNLPAGDVLDIRPDLHVYTRREPFGVVGVITPWNLPLNQAARACAPALAAGNTIVAKPAESTSQTTVALARIASEEGLPPGVLNVVLGRGDEVGTAIVQHPLVRKVAFTGSVRVGQDIGRIAADRILPLTLELGGKSANIVFDDADLEFAAAEAVRAFTTNAGQVCSSGTRLLVQRSVQERFVAALVAATRRLRPGRDVGPMITRGQYDTVQRYFAIAAEEGARAELGGGVVTDPELDGGFYVEPTIYSGVTNEMRIAREEIFGPVLVIIPFDTEQEAIELANDSEFGLVGGVFTEDISRAFRVAESIEAGQVYVNSWSTQSVQMPFGGHKLSGYGREKGIEALYHYSHVKSISVRLAPR</sequence>
<dbReference type="InParanoid" id="A0A1C4ZI81"/>
<dbReference type="InterPro" id="IPR016163">
    <property type="entry name" value="Ald_DH_C"/>
</dbReference>
<evidence type="ECO:0000313" key="7">
    <source>
        <dbReference type="Proteomes" id="UP000198253"/>
    </source>
</evidence>
<dbReference type="SUPFAM" id="SSF53720">
    <property type="entry name" value="ALDH-like"/>
    <property type="match status" value="1"/>
</dbReference>
<evidence type="ECO:0000259" key="5">
    <source>
        <dbReference type="Pfam" id="PF00171"/>
    </source>
</evidence>
<evidence type="ECO:0000256" key="4">
    <source>
        <dbReference type="RuleBase" id="RU003345"/>
    </source>
</evidence>
<evidence type="ECO:0000256" key="1">
    <source>
        <dbReference type="ARBA" id="ARBA00009986"/>
    </source>
</evidence>
<organism evidence="6 7">
    <name type="scientific">Micromonospora echinospora</name>
    <name type="common">Micromonospora purpurea</name>
    <dbReference type="NCBI Taxonomy" id="1877"/>
    <lineage>
        <taxon>Bacteria</taxon>
        <taxon>Bacillati</taxon>
        <taxon>Actinomycetota</taxon>
        <taxon>Actinomycetes</taxon>
        <taxon>Micromonosporales</taxon>
        <taxon>Micromonosporaceae</taxon>
        <taxon>Micromonospora</taxon>
    </lineage>
</organism>
<reference evidence="7" key="1">
    <citation type="submission" date="2016-06" db="EMBL/GenBank/DDBJ databases">
        <authorList>
            <person name="Varghese N."/>
            <person name="Submissions Spin"/>
        </authorList>
    </citation>
    <scope>NUCLEOTIDE SEQUENCE [LARGE SCALE GENOMIC DNA]</scope>
    <source>
        <strain evidence="7">DSM 43816</strain>
    </source>
</reference>
<dbReference type="Proteomes" id="UP000198253">
    <property type="component" value="Chromosome I"/>
</dbReference>
<proteinExistence type="inferred from homology"/>
<accession>A0A1C4ZI81</accession>
<evidence type="ECO:0000313" key="6">
    <source>
        <dbReference type="EMBL" id="SCF32589.1"/>
    </source>
</evidence>
<dbReference type="AlphaFoldDB" id="A0A1C4ZI81"/>
<dbReference type="EMBL" id="LT607413">
    <property type="protein sequence ID" value="SCF32589.1"/>
    <property type="molecule type" value="Genomic_DNA"/>
</dbReference>
<comment type="similarity">
    <text evidence="1 4">Belongs to the aldehyde dehydrogenase family.</text>
</comment>
<dbReference type="InterPro" id="IPR016161">
    <property type="entry name" value="Ald_DH/histidinol_DH"/>
</dbReference>
<keyword evidence="7" id="KW-1185">Reference proteome</keyword>
<dbReference type="InterPro" id="IPR016162">
    <property type="entry name" value="Ald_DH_N"/>
</dbReference>
<dbReference type="FunFam" id="3.40.309.10:FF:000012">
    <property type="entry name" value="Betaine aldehyde dehydrogenase"/>
    <property type="match status" value="1"/>
</dbReference>